<comment type="caution">
    <text evidence="2">The sequence shown here is derived from an EMBL/GenBank/DDBJ whole genome shotgun (WGS) entry which is preliminary data.</text>
</comment>
<sequence>FVPPTWTYECDEDLVHFLYDHIGKEDENLGSVKQYVDSIDVSSYTEDFNVSCLTDSHADTYWESDGSQGQHWVRLNMKKGTIVKKLLLTVDTTDENFMPKRVAVYGGEGDNLKKLNDVGIDESYIGDVCILEDMTTHLPVIEIRIVECRDDGIDVRIRGIKIKSSRQRDLGLSADMFQLPNLVRYPRLEGTDPDLLYRRAVLIQRY</sequence>
<evidence type="ECO:0000259" key="1">
    <source>
        <dbReference type="PROSITE" id="PS51284"/>
    </source>
</evidence>
<dbReference type="PANTHER" id="PTHR46654">
    <property type="entry name" value="E3 UBIQUITIN-PROTEIN LIGASE HECTD3"/>
    <property type="match status" value="1"/>
</dbReference>
<proteinExistence type="predicted"/>
<accession>A0A7L2R833</accession>
<keyword evidence="2" id="KW-0436">Ligase</keyword>
<feature type="non-terminal residue" evidence="2">
    <location>
        <position position="206"/>
    </location>
</feature>
<feature type="domain" description="DOC" evidence="1">
    <location>
        <begin position="9"/>
        <end position="189"/>
    </location>
</feature>
<name>A0A7L2R833_9PASS</name>
<organism evidence="2 3">
    <name type="scientific">Oxylabes madagascariensis</name>
    <name type="common">white-throated Oxylabes</name>
    <dbReference type="NCBI Taxonomy" id="98144"/>
    <lineage>
        <taxon>Eukaryota</taxon>
        <taxon>Metazoa</taxon>
        <taxon>Chordata</taxon>
        <taxon>Craniata</taxon>
        <taxon>Vertebrata</taxon>
        <taxon>Euteleostomi</taxon>
        <taxon>Archelosauria</taxon>
        <taxon>Archosauria</taxon>
        <taxon>Dinosauria</taxon>
        <taxon>Saurischia</taxon>
        <taxon>Theropoda</taxon>
        <taxon>Coelurosauria</taxon>
        <taxon>Aves</taxon>
        <taxon>Neognathae</taxon>
        <taxon>Neoaves</taxon>
        <taxon>Telluraves</taxon>
        <taxon>Australaves</taxon>
        <taxon>Passeriformes</taxon>
        <taxon>Sylvioidea</taxon>
        <taxon>Timaliidae</taxon>
        <taxon>Oxylabes</taxon>
    </lineage>
</organism>
<dbReference type="CDD" id="cd08666">
    <property type="entry name" value="APC10-HECTD3"/>
    <property type="match status" value="1"/>
</dbReference>
<dbReference type="Proteomes" id="UP000570288">
    <property type="component" value="Unassembled WGS sequence"/>
</dbReference>
<evidence type="ECO:0000313" key="3">
    <source>
        <dbReference type="Proteomes" id="UP000570288"/>
    </source>
</evidence>
<dbReference type="EMBL" id="VYZR01383339">
    <property type="protein sequence ID" value="NXS05361.1"/>
    <property type="molecule type" value="Genomic_DNA"/>
</dbReference>
<dbReference type="AlphaFoldDB" id="A0A7L2R833"/>
<dbReference type="InterPro" id="IPR042469">
    <property type="entry name" value="HECTD3"/>
</dbReference>
<dbReference type="InterPro" id="IPR004939">
    <property type="entry name" value="APC_su10/DOC_dom"/>
</dbReference>
<dbReference type="GO" id="GO:0004842">
    <property type="term" value="F:ubiquitin-protein transferase activity"/>
    <property type="evidence" value="ECO:0007669"/>
    <property type="project" value="InterPro"/>
</dbReference>
<reference evidence="2 3" key="1">
    <citation type="submission" date="2019-09" db="EMBL/GenBank/DDBJ databases">
        <title>Bird 10,000 Genomes (B10K) Project - Family phase.</title>
        <authorList>
            <person name="Zhang G."/>
        </authorList>
    </citation>
    <scope>NUCLEOTIDE SEQUENCE [LARGE SCALE GENOMIC DNA]</scope>
    <source>
        <strain evidence="2">B10K-DU-002-81</strain>
    </source>
</reference>
<gene>
    <name evidence="2" type="primary">Hectd3</name>
    <name evidence="2" type="ORF">OXYMAD_R02269</name>
</gene>
<dbReference type="GO" id="GO:0016874">
    <property type="term" value="F:ligase activity"/>
    <property type="evidence" value="ECO:0007669"/>
    <property type="project" value="UniProtKB-KW"/>
</dbReference>
<dbReference type="PANTHER" id="PTHR46654:SF1">
    <property type="entry name" value="E3 UBIQUITIN-PROTEIN LIGASE HECTD3"/>
    <property type="match status" value="1"/>
</dbReference>
<evidence type="ECO:0000313" key="2">
    <source>
        <dbReference type="EMBL" id="NXS05361.1"/>
    </source>
</evidence>
<dbReference type="OrthoDB" id="8068875at2759"/>
<dbReference type="SUPFAM" id="SSF49785">
    <property type="entry name" value="Galactose-binding domain-like"/>
    <property type="match status" value="1"/>
</dbReference>
<keyword evidence="3" id="KW-1185">Reference proteome</keyword>
<feature type="non-terminal residue" evidence="2">
    <location>
        <position position="1"/>
    </location>
</feature>
<protein>
    <submittedName>
        <fullName evidence="2">HECD3 ligase</fullName>
    </submittedName>
</protein>
<dbReference type="Gene3D" id="2.60.120.260">
    <property type="entry name" value="Galactose-binding domain-like"/>
    <property type="match status" value="1"/>
</dbReference>
<dbReference type="Pfam" id="PF03256">
    <property type="entry name" value="ANAPC10"/>
    <property type="match status" value="1"/>
</dbReference>
<dbReference type="InterPro" id="IPR008979">
    <property type="entry name" value="Galactose-bd-like_sf"/>
</dbReference>
<dbReference type="PROSITE" id="PS51284">
    <property type="entry name" value="DOC"/>
    <property type="match status" value="1"/>
</dbReference>
<dbReference type="SMART" id="SM01337">
    <property type="entry name" value="APC10"/>
    <property type="match status" value="1"/>
</dbReference>